<accession>A0A1G7VQG7</accession>
<dbReference type="STRING" id="366584.SAMN05216377_113131"/>
<evidence type="ECO:0000256" key="7">
    <source>
        <dbReference type="RuleBase" id="RU367016"/>
    </source>
</evidence>
<evidence type="ECO:0000259" key="8">
    <source>
        <dbReference type="Pfam" id="PF09335"/>
    </source>
</evidence>
<keyword evidence="5 7" id="KW-1133">Transmembrane helix</keyword>
<comment type="similarity">
    <text evidence="2 7">Belongs to the DedA family.</text>
</comment>
<evidence type="ECO:0000256" key="6">
    <source>
        <dbReference type="ARBA" id="ARBA00023136"/>
    </source>
</evidence>
<protein>
    <submittedName>
        <fullName evidence="9">Membrane protein DedA, SNARE-associated domain</fullName>
    </submittedName>
</protein>
<evidence type="ECO:0000256" key="4">
    <source>
        <dbReference type="ARBA" id="ARBA00022692"/>
    </source>
</evidence>
<feature type="transmembrane region" description="Helical" evidence="7">
    <location>
        <begin position="21"/>
        <end position="45"/>
    </location>
</feature>
<keyword evidence="3 7" id="KW-1003">Cell membrane</keyword>
<proteinExistence type="inferred from homology"/>
<sequence length="199" mass="20617">MSTLAVDWTDPQTIGYPALAFAVLLGSIVPVVPTGALVGAAAAVAMTTHHLSLPLVLVVSVLGAWVGDVVTYAVAKIGGERAVRLVSRGRTPEQLESARVRFTRWGWQLIVVGRLVPAGRIPTLVAAGTLGYPWRRLLPTALAACVAWAIAYALLGVLSGGIFDNPLVASLVAAALVVVVSALSAGVAALVRRRRSTTP</sequence>
<dbReference type="InterPro" id="IPR032816">
    <property type="entry name" value="VTT_dom"/>
</dbReference>
<dbReference type="AlphaFoldDB" id="A0A1G7VQG7"/>
<name>A0A1G7VQG7_PSEOR</name>
<evidence type="ECO:0000256" key="3">
    <source>
        <dbReference type="ARBA" id="ARBA00022475"/>
    </source>
</evidence>
<organism evidence="9 10">
    <name type="scientific">Pseudonocardia oroxyli</name>
    <dbReference type="NCBI Taxonomy" id="366584"/>
    <lineage>
        <taxon>Bacteria</taxon>
        <taxon>Bacillati</taxon>
        <taxon>Actinomycetota</taxon>
        <taxon>Actinomycetes</taxon>
        <taxon>Pseudonocardiales</taxon>
        <taxon>Pseudonocardiaceae</taxon>
        <taxon>Pseudonocardia</taxon>
    </lineage>
</organism>
<dbReference type="GO" id="GO:0005886">
    <property type="term" value="C:plasma membrane"/>
    <property type="evidence" value="ECO:0007669"/>
    <property type="project" value="UniProtKB-SubCell"/>
</dbReference>
<dbReference type="PANTHER" id="PTHR30353">
    <property type="entry name" value="INNER MEMBRANE PROTEIN DEDA-RELATED"/>
    <property type="match status" value="1"/>
</dbReference>
<dbReference type="Proteomes" id="UP000198967">
    <property type="component" value="Unassembled WGS sequence"/>
</dbReference>
<dbReference type="EMBL" id="FNBE01000013">
    <property type="protein sequence ID" value="SDG61788.1"/>
    <property type="molecule type" value="Genomic_DNA"/>
</dbReference>
<dbReference type="InterPro" id="IPR032818">
    <property type="entry name" value="DedA-like"/>
</dbReference>
<evidence type="ECO:0000313" key="9">
    <source>
        <dbReference type="EMBL" id="SDG61788.1"/>
    </source>
</evidence>
<keyword evidence="6 7" id="KW-0472">Membrane</keyword>
<feature type="domain" description="VTT" evidence="8">
    <location>
        <begin position="52"/>
        <end position="157"/>
    </location>
</feature>
<dbReference type="PANTHER" id="PTHR30353:SF0">
    <property type="entry name" value="TRANSMEMBRANE PROTEIN"/>
    <property type="match status" value="1"/>
</dbReference>
<feature type="transmembrane region" description="Helical" evidence="7">
    <location>
        <begin position="169"/>
        <end position="191"/>
    </location>
</feature>
<evidence type="ECO:0000256" key="1">
    <source>
        <dbReference type="ARBA" id="ARBA00004651"/>
    </source>
</evidence>
<feature type="transmembrane region" description="Helical" evidence="7">
    <location>
        <begin position="141"/>
        <end position="163"/>
    </location>
</feature>
<keyword evidence="10" id="KW-1185">Reference proteome</keyword>
<dbReference type="Pfam" id="PF09335">
    <property type="entry name" value="VTT_dom"/>
    <property type="match status" value="1"/>
</dbReference>
<gene>
    <name evidence="9" type="ORF">SAMN05216377_113131</name>
</gene>
<evidence type="ECO:0000313" key="10">
    <source>
        <dbReference type="Proteomes" id="UP000198967"/>
    </source>
</evidence>
<keyword evidence="4 7" id="KW-0812">Transmembrane</keyword>
<reference evidence="9 10" key="1">
    <citation type="submission" date="2016-10" db="EMBL/GenBank/DDBJ databases">
        <authorList>
            <person name="de Groot N.N."/>
        </authorList>
    </citation>
    <scope>NUCLEOTIDE SEQUENCE [LARGE SCALE GENOMIC DNA]</scope>
    <source>
        <strain evidence="9 10">CGMCC 4.3143</strain>
    </source>
</reference>
<dbReference type="RefSeq" id="WP_342741173.1">
    <property type="nucleotide sequence ID" value="NZ_FNBE01000013.1"/>
</dbReference>
<evidence type="ECO:0000256" key="2">
    <source>
        <dbReference type="ARBA" id="ARBA00010792"/>
    </source>
</evidence>
<evidence type="ECO:0000256" key="5">
    <source>
        <dbReference type="ARBA" id="ARBA00022989"/>
    </source>
</evidence>
<comment type="subcellular location">
    <subcellularLocation>
        <location evidence="1 7">Cell membrane</location>
        <topology evidence="1 7">Multi-pass membrane protein</topology>
    </subcellularLocation>
</comment>
<feature type="transmembrane region" description="Helical" evidence="7">
    <location>
        <begin position="51"/>
        <end position="75"/>
    </location>
</feature>